<feature type="compositionally biased region" description="Low complexity" evidence="6">
    <location>
        <begin position="39"/>
        <end position="53"/>
    </location>
</feature>
<evidence type="ECO:0000256" key="2">
    <source>
        <dbReference type="ARBA" id="ARBA00022741"/>
    </source>
</evidence>
<feature type="compositionally biased region" description="Polar residues" evidence="6">
    <location>
        <begin position="724"/>
        <end position="740"/>
    </location>
</feature>
<dbReference type="GO" id="GO:1990904">
    <property type="term" value="C:ribonucleoprotein complex"/>
    <property type="evidence" value="ECO:0007669"/>
    <property type="project" value="TreeGrafter"/>
</dbReference>
<dbReference type="InterPro" id="IPR000795">
    <property type="entry name" value="T_Tr_GTP-bd_dom"/>
</dbReference>
<dbReference type="SUPFAM" id="SSF54211">
    <property type="entry name" value="Ribosomal protein S5 domain 2-like"/>
    <property type="match status" value="1"/>
</dbReference>
<dbReference type="PROSITE" id="PS51722">
    <property type="entry name" value="G_TR_2"/>
    <property type="match status" value="1"/>
</dbReference>
<dbReference type="Gene3D" id="3.30.70.870">
    <property type="entry name" value="Elongation Factor G (Translational Gtpase), domain 3"/>
    <property type="match status" value="1"/>
</dbReference>
<dbReference type="OrthoDB" id="364892at2759"/>
<feature type="region of interest" description="Disordered" evidence="6">
    <location>
        <begin position="937"/>
        <end position="967"/>
    </location>
</feature>
<gene>
    <name evidence="8" type="primary">RIA1</name>
    <name evidence="8" type="ORF">H4219_004915</name>
</gene>
<keyword evidence="1" id="KW-0690">Ribosome biogenesis</keyword>
<dbReference type="FunFam" id="3.30.70.870:FF:000002">
    <property type="entry name" value="Translation elongation factor 2"/>
    <property type="match status" value="1"/>
</dbReference>
<evidence type="ECO:0000256" key="4">
    <source>
        <dbReference type="ARBA" id="ARBA00023134"/>
    </source>
</evidence>
<dbReference type="InterPro" id="IPR041095">
    <property type="entry name" value="EFG_II"/>
</dbReference>
<dbReference type="EMBL" id="JANBPU010000216">
    <property type="protein sequence ID" value="KAJ1914142.1"/>
    <property type="molecule type" value="Genomic_DNA"/>
</dbReference>
<dbReference type="SUPFAM" id="SSF52540">
    <property type="entry name" value="P-loop containing nucleoside triphosphate hydrolases"/>
    <property type="match status" value="1"/>
</dbReference>
<dbReference type="Pfam" id="PF03144">
    <property type="entry name" value="GTP_EFTU_D2"/>
    <property type="match status" value="1"/>
</dbReference>
<dbReference type="Gene3D" id="3.30.230.10">
    <property type="match status" value="1"/>
</dbReference>
<feature type="region of interest" description="Disordered" evidence="6">
    <location>
        <begin position="515"/>
        <end position="539"/>
    </location>
</feature>
<dbReference type="Proteomes" id="UP001150538">
    <property type="component" value="Unassembled WGS sequence"/>
</dbReference>
<dbReference type="GO" id="GO:0005525">
    <property type="term" value="F:GTP binding"/>
    <property type="evidence" value="ECO:0007669"/>
    <property type="project" value="UniProtKB-KW"/>
</dbReference>
<evidence type="ECO:0000313" key="9">
    <source>
        <dbReference type="Proteomes" id="UP001150538"/>
    </source>
</evidence>
<dbReference type="SMART" id="SM00838">
    <property type="entry name" value="EFG_C"/>
    <property type="match status" value="1"/>
</dbReference>
<feature type="compositionally biased region" description="Polar residues" evidence="6">
    <location>
        <begin position="825"/>
        <end position="840"/>
    </location>
</feature>
<feature type="region of interest" description="Disordered" evidence="6">
    <location>
        <begin position="477"/>
        <end position="503"/>
    </location>
</feature>
<feature type="region of interest" description="Disordered" evidence="6">
    <location>
        <begin position="723"/>
        <end position="767"/>
    </location>
</feature>
<dbReference type="InterPro" id="IPR035647">
    <property type="entry name" value="EFG_III/V"/>
</dbReference>
<dbReference type="SUPFAM" id="SSF50447">
    <property type="entry name" value="Translation proteins"/>
    <property type="match status" value="1"/>
</dbReference>
<organism evidence="8 9">
    <name type="scientific">Mycoemilia scoparia</name>
    <dbReference type="NCBI Taxonomy" id="417184"/>
    <lineage>
        <taxon>Eukaryota</taxon>
        <taxon>Fungi</taxon>
        <taxon>Fungi incertae sedis</taxon>
        <taxon>Zoopagomycota</taxon>
        <taxon>Kickxellomycotina</taxon>
        <taxon>Kickxellomycetes</taxon>
        <taxon>Kickxellales</taxon>
        <taxon>Kickxellaceae</taxon>
        <taxon>Mycoemilia</taxon>
    </lineage>
</organism>
<dbReference type="InterPro" id="IPR014721">
    <property type="entry name" value="Ribsml_uS5_D2-typ_fold_subgr"/>
</dbReference>
<dbReference type="Gene3D" id="2.40.30.10">
    <property type="entry name" value="Translation factors"/>
    <property type="match status" value="1"/>
</dbReference>
<keyword evidence="9" id="KW-1185">Reference proteome</keyword>
<dbReference type="InterPro" id="IPR020568">
    <property type="entry name" value="Ribosomal_Su5_D2-typ_SF"/>
</dbReference>
<evidence type="ECO:0000256" key="1">
    <source>
        <dbReference type="ARBA" id="ARBA00022517"/>
    </source>
</evidence>
<keyword evidence="2" id="KW-0547">Nucleotide-binding</keyword>
<feature type="compositionally biased region" description="Acidic residues" evidence="6">
    <location>
        <begin position="530"/>
        <end position="539"/>
    </location>
</feature>
<evidence type="ECO:0000256" key="3">
    <source>
        <dbReference type="ARBA" id="ARBA00022801"/>
    </source>
</evidence>
<dbReference type="CDD" id="cd16268">
    <property type="entry name" value="EF2_II"/>
    <property type="match status" value="1"/>
</dbReference>
<protein>
    <recommendedName>
        <fullName evidence="5">Elongation factor-like 1</fullName>
    </recommendedName>
</protein>
<sequence>MAGKIKYLDSREDEQERGITMESSGVSLYFAVTRERKANTASTTTTTTTSNSAEHQEGNANSSNESKPESVVPVANTEYLINLIDSPGHVDFSSEVASAARLSDGAFLLVDVIEGVCTQTIAVLRQAWVEKIRPVLVLNKIDRLITEWKMTASEAYTHMQRLVEQVNAVLAGFWEADRLDEDARKLDKAKAEWKAKHASRTASGDGEDENAEEPTLEWYLEEKDDSHIYFSPELGNVLFSSAFDGWAFGLIDFARVYAPKLGISSPEKLCKVLWGDYFFDLKSKKKVLTRKQYTKLYGHGKSAAAVPLFVQLCLSNIWKVYEATIVNPNSEDIDKIISALGVKVLPRDRRSKDKRTLLTAIMQGWLPLAQACFLTAIEQMPSPITAQRQALPYILNPNDAKPKSEVSNLEKALYECNSGNKAANDAAEPVPVVAYISKMMAVERSQLPEFSTKSERLMYTAEEMRARGRESIREEMMRLRQSQSPSKHISLAGTPSEDGSISLDGLADKLESKLRLESSNGGADSGEGTPDPESDTSDNEELIGFGRIYSGTICVGQEIWAMQPKYDPEQPEQTKSHRKKVTVKALYMLMGRELVALDEVPAGNIFAIRGLESAVLKTATLSTDTSCKNFGSLRSSSAPIVRVALEPAHPRDMSRLEHGLRLLYQADPCVEVELHASGEHILVTAGELHLERCLKDLRERFAKCGIHASAPLVPFRETIMPEPAQQSQEAKNNTSSSTSAPDDEHIGGEHSQPISVASGPRGQVTVTTPNGMVTLTVKVEPLPHSVGNRLMKNHDTIRAIVNGDSEISRSKSGEVSGHETNEIVNQANPIHSEAISGNLSEDSDTDNDGEGKINPDGDGSRKSVNKSAMWLREKIRKGFKKNKRWNRRANSVVDQGIRSFGPHRTGPNLLIYDLPENTQSKNGPWYCPNIRGSSFTKSSEISGGPTISHPSFEKEDEDINANHDDGAEESHAFNNELTIQSLEEPIHTAFQLSTLSGPLCAEPLVGIAVTIKSIEINIPKDGEENEHNRKISLFGQVISTVKEAIRSGFLAWSPRLLLAMYACDIQASSEVLGKVYGVISRRRGRILSEELRDGTPYFMIKALLPVVESFGFADEIRKRTSGDASPLLIFSGFEMLNEDPFWVPTTEEELEDLGEKADRENVARRYMDAIRKRKGMFVERKLVEHAEKQRTLKK</sequence>
<feature type="region of interest" description="Disordered" evidence="6">
    <location>
        <begin position="1"/>
        <end position="20"/>
    </location>
</feature>
<dbReference type="Gene3D" id="3.30.70.240">
    <property type="match status" value="1"/>
</dbReference>
<dbReference type="CDD" id="cd04096">
    <property type="entry name" value="eEF2_snRNP_like_C"/>
    <property type="match status" value="1"/>
</dbReference>
<comment type="caution">
    <text evidence="8">The sequence shown here is derived from an EMBL/GenBank/DDBJ whole genome shotgun (WGS) entry which is preliminary data.</text>
</comment>
<dbReference type="Gene3D" id="3.90.1430.10">
    <property type="entry name" value="Yeast translation eEF2 (G' domain)"/>
    <property type="match status" value="1"/>
</dbReference>
<dbReference type="AlphaFoldDB" id="A0A9W7ZPZ2"/>
<dbReference type="PANTHER" id="PTHR42908:SF3">
    <property type="entry name" value="ELONGATION FACTOR-LIKE GTPASE 1"/>
    <property type="match status" value="1"/>
</dbReference>
<accession>A0A9W7ZPZ2</accession>
<feature type="region of interest" description="Disordered" evidence="6">
    <location>
        <begin position="37"/>
        <end position="70"/>
    </location>
</feature>
<dbReference type="FunFam" id="3.30.70.240:FF:000006">
    <property type="entry name" value="Elongation factor like GTPase 1"/>
    <property type="match status" value="1"/>
</dbReference>
<feature type="compositionally biased region" description="Basic and acidic residues" evidence="6">
    <location>
        <begin position="1"/>
        <end position="19"/>
    </location>
</feature>
<evidence type="ECO:0000256" key="6">
    <source>
        <dbReference type="SAM" id="MobiDB-lite"/>
    </source>
</evidence>
<reference evidence="8" key="1">
    <citation type="submission" date="2022-07" db="EMBL/GenBank/DDBJ databases">
        <title>Phylogenomic reconstructions and comparative analyses of Kickxellomycotina fungi.</title>
        <authorList>
            <person name="Reynolds N.K."/>
            <person name="Stajich J.E."/>
            <person name="Barry K."/>
            <person name="Grigoriev I.V."/>
            <person name="Crous P."/>
            <person name="Smith M.E."/>
        </authorList>
    </citation>
    <scope>NUCLEOTIDE SEQUENCE</scope>
    <source>
        <strain evidence="8">NBRC 100468</strain>
    </source>
</reference>
<evidence type="ECO:0000313" key="8">
    <source>
        <dbReference type="EMBL" id="KAJ1914142.1"/>
    </source>
</evidence>
<feature type="compositionally biased region" description="Basic and acidic residues" evidence="6">
    <location>
        <begin position="849"/>
        <end position="861"/>
    </location>
</feature>
<dbReference type="Pfam" id="PF00009">
    <property type="entry name" value="GTP_EFTU"/>
    <property type="match status" value="1"/>
</dbReference>
<keyword evidence="4" id="KW-0342">GTP-binding</keyword>
<dbReference type="GO" id="GO:0042256">
    <property type="term" value="P:cytosolic ribosome assembly"/>
    <property type="evidence" value="ECO:0007669"/>
    <property type="project" value="UniProtKB-ARBA"/>
</dbReference>
<feature type="region of interest" description="Disordered" evidence="6">
    <location>
        <begin position="825"/>
        <end position="868"/>
    </location>
</feature>
<dbReference type="GO" id="GO:0003924">
    <property type="term" value="F:GTPase activity"/>
    <property type="evidence" value="ECO:0007669"/>
    <property type="project" value="InterPro"/>
</dbReference>
<evidence type="ECO:0000256" key="5">
    <source>
        <dbReference type="ARBA" id="ARBA00081809"/>
    </source>
</evidence>
<dbReference type="PANTHER" id="PTHR42908">
    <property type="entry name" value="TRANSLATION ELONGATION FACTOR-RELATED"/>
    <property type="match status" value="1"/>
</dbReference>
<dbReference type="InterPro" id="IPR027417">
    <property type="entry name" value="P-loop_NTPase"/>
</dbReference>
<dbReference type="InterPro" id="IPR009000">
    <property type="entry name" value="Transl_B-barrel_sf"/>
</dbReference>
<dbReference type="Gene3D" id="3.40.50.300">
    <property type="entry name" value="P-loop containing nucleotide triphosphate hydrolases"/>
    <property type="match status" value="1"/>
</dbReference>
<evidence type="ECO:0000259" key="7">
    <source>
        <dbReference type="PROSITE" id="PS51722"/>
    </source>
</evidence>
<dbReference type="InterPro" id="IPR004161">
    <property type="entry name" value="EFTu-like_2"/>
</dbReference>
<feature type="domain" description="Tr-type G" evidence="7">
    <location>
        <begin position="1"/>
        <end position="267"/>
    </location>
</feature>
<dbReference type="GO" id="GO:0043022">
    <property type="term" value="F:ribosome binding"/>
    <property type="evidence" value="ECO:0007669"/>
    <property type="project" value="TreeGrafter"/>
</dbReference>
<dbReference type="InterPro" id="IPR000640">
    <property type="entry name" value="EFG_V-like"/>
</dbReference>
<proteinExistence type="predicted"/>
<dbReference type="Pfam" id="PF00679">
    <property type="entry name" value="EFG_C"/>
    <property type="match status" value="1"/>
</dbReference>
<name>A0A9W7ZPZ2_9FUNG</name>
<dbReference type="SUPFAM" id="SSF54980">
    <property type="entry name" value="EF-G C-terminal domain-like"/>
    <property type="match status" value="2"/>
</dbReference>
<dbReference type="CDD" id="cd16261">
    <property type="entry name" value="EF2_snRNP_III"/>
    <property type="match status" value="1"/>
</dbReference>
<dbReference type="GO" id="GO:0005829">
    <property type="term" value="C:cytosol"/>
    <property type="evidence" value="ECO:0007669"/>
    <property type="project" value="TreeGrafter"/>
</dbReference>
<keyword evidence="3" id="KW-0378">Hydrolase</keyword>
<dbReference type="Pfam" id="PF14492">
    <property type="entry name" value="EFG_III"/>
    <property type="match status" value="1"/>
</dbReference>